<protein>
    <submittedName>
        <fullName evidence="3">Uncharacterized protein</fullName>
    </submittedName>
</protein>
<dbReference type="Proteomes" id="UP000030762">
    <property type="component" value="Unassembled WGS sequence"/>
</dbReference>
<dbReference type="GeneID" id="19944225"/>
<keyword evidence="4" id="KW-1185">Reference proteome</keyword>
<dbReference type="RefSeq" id="XP_008607353.1">
    <property type="nucleotide sequence ID" value="XM_008609131.1"/>
</dbReference>
<keyword evidence="1" id="KW-0472">Membrane</keyword>
<feature type="chain" id="PRO_5012294210" evidence="2">
    <location>
        <begin position="16"/>
        <end position="295"/>
    </location>
</feature>
<proteinExistence type="predicted"/>
<accession>T0S9B6</accession>
<keyword evidence="1" id="KW-1133">Transmembrane helix</keyword>
<dbReference type="VEuPathDB" id="FungiDB:SDRG_03498"/>
<evidence type="ECO:0000256" key="2">
    <source>
        <dbReference type="SAM" id="SignalP"/>
    </source>
</evidence>
<reference evidence="3 4" key="1">
    <citation type="submission" date="2012-04" db="EMBL/GenBank/DDBJ databases">
        <title>The Genome Sequence of Saprolegnia declina VS20.</title>
        <authorList>
            <consortium name="The Broad Institute Genome Sequencing Platform"/>
            <person name="Russ C."/>
            <person name="Nusbaum C."/>
            <person name="Tyler B."/>
            <person name="van West P."/>
            <person name="Dieguez-Uribeondo J."/>
            <person name="de Bruijn I."/>
            <person name="Tripathy S."/>
            <person name="Jiang R."/>
            <person name="Young S.K."/>
            <person name="Zeng Q."/>
            <person name="Gargeya S."/>
            <person name="Fitzgerald M."/>
            <person name="Haas B."/>
            <person name="Abouelleil A."/>
            <person name="Alvarado L."/>
            <person name="Arachchi H.M."/>
            <person name="Berlin A."/>
            <person name="Chapman S.B."/>
            <person name="Goldberg J."/>
            <person name="Griggs A."/>
            <person name="Gujja S."/>
            <person name="Hansen M."/>
            <person name="Howarth C."/>
            <person name="Imamovic A."/>
            <person name="Larimer J."/>
            <person name="McCowen C."/>
            <person name="Montmayeur A."/>
            <person name="Murphy C."/>
            <person name="Neiman D."/>
            <person name="Pearson M."/>
            <person name="Priest M."/>
            <person name="Roberts A."/>
            <person name="Saif S."/>
            <person name="Shea T."/>
            <person name="Sisk P."/>
            <person name="Sykes S."/>
            <person name="Wortman J."/>
            <person name="Nusbaum C."/>
            <person name="Birren B."/>
        </authorList>
    </citation>
    <scope>NUCLEOTIDE SEQUENCE [LARGE SCALE GENOMIC DNA]</scope>
    <source>
        <strain evidence="3 4">VS20</strain>
    </source>
</reference>
<feature type="signal peptide" evidence="2">
    <location>
        <begin position="1"/>
        <end position="15"/>
    </location>
</feature>
<feature type="transmembrane region" description="Helical" evidence="1">
    <location>
        <begin position="253"/>
        <end position="275"/>
    </location>
</feature>
<keyword evidence="1" id="KW-0812">Transmembrane</keyword>
<dbReference type="InParanoid" id="T0S9B6"/>
<organism evidence="3 4">
    <name type="scientific">Saprolegnia diclina (strain VS20)</name>
    <dbReference type="NCBI Taxonomy" id="1156394"/>
    <lineage>
        <taxon>Eukaryota</taxon>
        <taxon>Sar</taxon>
        <taxon>Stramenopiles</taxon>
        <taxon>Oomycota</taxon>
        <taxon>Saprolegniomycetes</taxon>
        <taxon>Saprolegniales</taxon>
        <taxon>Saprolegniaceae</taxon>
        <taxon>Saprolegnia</taxon>
    </lineage>
</organism>
<keyword evidence="2" id="KW-0732">Signal</keyword>
<name>T0S9B6_SAPDV</name>
<evidence type="ECO:0000313" key="3">
    <source>
        <dbReference type="EMBL" id="EQC39292.1"/>
    </source>
</evidence>
<dbReference type="OrthoDB" id="70902at2759"/>
<evidence type="ECO:0000256" key="1">
    <source>
        <dbReference type="SAM" id="Phobius"/>
    </source>
</evidence>
<dbReference type="EMBL" id="JH767139">
    <property type="protein sequence ID" value="EQC39292.1"/>
    <property type="molecule type" value="Genomic_DNA"/>
</dbReference>
<gene>
    <name evidence="3" type="ORF">SDRG_03498</name>
</gene>
<evidence type="ECO:0000313" key="4">
    <source>
        <dbReference type="Proteomes" id="UP000030762"/>
    </source>
</evidence>
<dbReference type="AlphaFoldDB" id="T0S9B6"/>
<sequence>MRGLGLLLLAALATAFTVEEAIELLNGRGAAALSYASANVDDLLPLVPSCNNKCVACGVTTNLSTASTCAPLTSASTCAPQYACCDPSTCRAKSQAMCDYNTDAFTSMLNQEPDAFKSALNYVAWANYSFSMRPTTLANLNATRSTSDNSALCTSYCNGWTGIQTCPSMCQCTLQPTAALVVGPKFPCVADKSTAATGYAATTATSFNGKAVCPVGFACASASFGCVSYSAYRASTTAAPTATTSSTSSSVNVGVAVGCSIGAAVGAVAIGLFCYKKRLSSTSPSDDDHYHSLAT</sequence>